<evidence type="ECO:0000256" key="3">
    <source>
        <dbReference type="HAMAP-Rule" id="MF_00376"/>
    </source>
</evidence>
<dbReference type="EC" id="2.7.1.24" evidence="3 4"/>
<dbReference type="HAMAP" id="MF_00376">
    <property type="entry name" value="Dephospho_CoA_kinase"/>
    <property type="match status" value="1"/>
</dbReference>
<dbReference type="Pfam" id="PF01121">
    <property type="entry name" value="CoaE"/>
    <property type="match status" value="1"/>
</dbReference>
<dbReference type="Gene3D" id="3.40.50.300">
    <property type="entry name" value="P-loop containing nucleotide triphosphate hydrolases"/>
    <property type="match status" value="1"/>
</dbReference>
<feature type="binding site" evidence="3">
    <location>
        <begin position="10"/>
        <end position="15"/>
    </location>
    <ligand>
        <name>ATP</name>
        <dbReference type="ChEBI" id="CHEBI:30616"/>
    </ligand>
</feature>
<dbReference type="GO" id="GO:0005524">
    <property type="term" value="F:ATP binding"/>
    <property type="evidence" value="ECO:0007669"/>
    <property type="project" value="UniProtKB-UniRule"/>
</dbReference>
<dbReference type="AlphaFoldDB" id="A0A0C7NPM0"/>
<evidence type="ECO:0000256" key="2">
    <source>
        <dbReference type="ARBA" id="ARBA00022840"/>
    </source>
</evidence>
<dbReference type="STRING" id="1006576.DTL3_0516"/>
<keyword evidence="3" id="KW-0963">Cytoplasm</keyword>
<dbReference type="EMBL" id="LN824141">
    <property type="protein sequence ID" value="CEP77837.1"/>
    <property type="molecule type" value="Genomic_DNA"/>
</dbReference>
<dbReference type="RefSeq" id="WP_045087392.1">
    <property type="nucleotide sequence ID" value="NZ_LN824141.1"/>
</dbReference>
<evidence type="ECO:0000313" key="5">
    <source>
        <dbReference type="EMBL" id="CEP77837.1"/>
    </source>
</evidence>
<keyword evidence="6" id="KW-1185">Reference proteome</keyword>
<keyword evidence="3" id="KW-0173">Coenzyme A biosynthesis</keyword>
<proteinExistence type="inferred from homology"/>
<protein>
    <recommendedName>
        <fullName evidence="3 4">Dephospho-CoA kinase</fullName>
        <ecNumber evidence="3 4">2.7.1.24</ecNumber>
    </recommendedName>
    <alternativeName>
        <fullName evidence="3">Dephosphocoenzyme A kinase</fullName>
    </alternativeName>
</protein>
<dbReference type="InterPro" id="IPR001977">
    <property type="entry name" value="Depp_CoAkinase"/>
</dbReference>
<evidence type="ECO:0000256" key="1">
    <source>
        <dbReference type="ARBA" id="ARBA00022741"/>
    </source>
</evidence>
<evidence type="ECO:0000256" key="4">
    <source>
        <dbReference type="NCBIfam" id="TIGR00152"/>
    </source>
</evidence>
<comment type="pathway">
    <text evidence="3">Cofactor biosynthesis; coenzyme A biosynthesis; CoA from (R)-pantothenate: step 5/5.</text>
</comment>
<organism evidence="5 6">
    <name type="scientific">Defluviitoga tunisiensis</name>
    <dbReference type="NCBI Taxonomy" id="1006576"/>
    <lineage>
        <taxon>Bacteria</taxon>
        <taxon>Thermotogati</taxon>
        <taxon>Thermotogota</taxon>
        <taxon>Thermotogae</taxon>
        <taxon>Petrotogales</taxon>
        <taxon>Petrotogaceae</taxon>
        <taxon>Defluviitoga</taxon>
    </lineage>
</organism>
<comment type="catalytic activity">
    <reaction evidence="3">
        <text>3'-dephospho-CoA + ATP = ADP + CoA + H(+)</text>
        <dbReference type="Rhea" id="RHEA:18245"/>
        <dbReference type="ChEBI" id="CHEBI:15378"/>
        <dbReference type="ChEBI" id="CHEBI:30616"/>
        <dbReference type="ChEBI" id="CHEBI:57287"/>
        <dbReference type="ChEBI" id="CHEBI:57328"/>
        <dbReference type="ChEBI" id="CHEBI:456216"/>
        <dbReference type="EC" id="2.7.1.24"/>
    </reaction>
</comment>
<dbReference type="UniPathway" id="UPA00241">
    <property type="reaction ID" value="UER00356"/>
</dbReference>
<dbReference type="CDD" id="cd02022">
    <property type="entry name" value="DPCK"/>
    <property type="match status" value="1"/>
</dbReference>
<keyword evidence="2 3" id="KW-0067">ATP-binding</keyword>
<comment type="function">
    <text evidence="3">Catalyzes the phosphorylation of the 3'-hydroxyl group of dephosphocoenzyme A to form coenzyme A.</text>
</comment>
<dbReference type="OrthoDB" id="9812943at2"/>
<evidence type="ECO:0000313" key="6">
    <source>
        <dbReference type="Proteomes" id="UP000032809"/>
    </source>
</evidence>
<accession>A0A0C7NPM0</accession>
<comment type="similarity">
    <text evidence="3">Belongs to the CoaE family.</text>
</comment>
<comment type="subcellular location">
    <subcellularLocation>
        <location evidence="3">Cytoplasm</location>
    </subcellularLocation>
</comment>
<dbReference type="PANTHER" id="PTHR10695:SF46">
    <property type="entry name" value="BIFUNCTIONAL COENZYME A SYNTHASE-RELATED"/>
    <property type="match status" value="1"/>
</dbReference>
<keyword evidence="3 5" id="KW-0418">Kinase</keyword>
<keyword evidence="3 5" id="KW-0808">Transferase</keyword>
<dbReference type="SUPFAM" id="SSF52540">
    <property type="entry name" value="P-loop containing nucleoside triphosphate hydrolases"/>
    <property type="match status" value="1"/>
</dbReference>
<dbReference type="GO" id="GO:0004140">
    <property type="term" value="F:dephospho-CoA kinase activity"/>
    <property type="evidence" value="ECO:0007669"/>
    <property type="project" value="UniProtKB-UniRule"/>
</dbReference>
<dbReference type="NCBIfam" id="TIGR00152">
    <property type="entry name" value="dephospho-CoA kinase"/>
    <property type="match status" value="1"/>
</dbReference>
<dbReference type="GO" id="GO:0005737">
    <property type="term" value="C:cytoplasm"/>
    <property type="evidence" value="ECO:0007669"/>
    <property type="project" value="UniProtKB-SubCell"/>
</dbReference>
<dbReference type="Proteomes" id="UP000032809">
    <property type="component" value="Chromosome I"/>
</dbReference>
<gene>
    <name evidence="3 5" type="primary">coaE</name>
    <name evidence="5" type="ORF">DTL3_0516</name>
</gene>
<keyword evidence="1 3" id="KW-0547">Nucleotide-binding</keyword>
<dbReference type="PANTHER" id="PTHR10695">
    <property type="entry name" value="DEPHOSPHO-COA KINASE-RELATED"/>
    <property type="match status" value="1"/>
</dbReference>
<name>A0A0C7NPM0_DEFTU</name>
<dbReference type="InterPro" id="IPR027417">
    <property type="entry name" value="P-loop_NTPase"/>
</dbReference>
<reference evidence="6" key="1">
    <citation type="submission" date="2014-11" db="EMBL/GenBank/DDBJ databases">
        <authorList>
            <person name="Wibberg D."/>
        </authorList>
    </citation>
    <scope>NUCLEOTIDE SEQUENCE [LARGE SCALE GENOMIC DNA]</scope>
    <source>
        <strain evidence="6">L3</strain>
    </source>
</reference>
<dbReference type="GO" id="GO:0015937">
    <property type="term" value="P:coenzyme A biosynthetic process"/>
    <property type="evidence" value="ECO:0007669"/>
    <property type="project" value="UniProtKB-UniRule"/>
</dbReference>
<dbReference type="HOGENOM" id="CLU_057180_1_1_0"/>
<dbReference type="PROSITE" id="PS51219">
    <property type="entry name" value="DPCK"/>
    <property type="match status" value="1"/>
</dbReference>
<sequence>MVIGVTGPAGSGKSTVCNLIKKMVPHVKIIDVDRVGHEVLTLFFIKNKIKENFGEYVFDENGNVSRNKLGEIVFSDKNKLDKLNSIVHPVIYEQISKKIEKLSKENGIIILDAALLYKIGLNSLCDKIIYVDASKDKRIERLHKERGLPLNKARNIINSQYEEEFGPYDFKICNDSDLDKLNQEITKVLKEILEG</sequence>
<dbReference type="KEGG" id="dtn:DTL3_0516"/>